<dbReference type="AlphaFoldDB" id="K1UBV7"/>
<name>K1UBV7_9ZZZZ</name>
<feature type="compositionally biased region" description="Low complexity" evidence="1">
    <location>
        <begin position="127"/>
        <end position="146"/>
    </location>
</feature>
<proteinExistence type="predicted"/>
<organism evidence="3">
    <name type="scientific">human gut metagenome</name>
    <dbReference type="NCBI Taxonomy" id="408170"/>
    <lineage>
        <taxon>unclassified sequences</taxon>
        <taxon>metagenomes</taxon>
        <taxon>organismal metagenomes</taxon>
    </lineage>
</organism>
<evidence type="ECO:0000259" key="2">
    <source>
        <dbReference type="Pfam" id="PF20234"/>
    </source>
</evidence>
<evidence type="ECO:0000313" key="3">
    <source>
        <dbReference type="EMBL" id="EKC79663.1"/>
    </source>
</evidence>
<comment type="caution">
    <text evidence="3">The sequence shown here is derived from an EMBL/GenBank/DDBJ whole genome shotgun (WGS) entry which is preliminary data.</text>
</comment>
<feature type="non-terminal residue" evidence="3">
    <location>
        <position position="178"/>
    </location>
</feature>
<evidence type="ECO:0000256" key="1">
    <source>
        <dbReference type="SAM" id="MobiDB-lite"/>
    </source>
</evidence>
<accession>K1UBV7</accession>
<sequence>SFGAYNAEGYKLELSYYGNREGLSIRLEKPMEMGPITWPDSEAGRQLPAPKSLTGKFSFEYDDNFFVYIGGTSRDDYNAYVSACRDKGFTVDYNKGDNYYRDQQRRGVQVSIDYEGNQIMSIRIDAPDTSSGSTTSEPSPDSSTPSATAQNDGKLVNGMRKDFKEAIDSYEAFMNEYV</sequence>
<protein>
    <recommendedName>
        <fullName evidence="2">DUF6591 domain-containing protein</fullName>
    </recommendedName>
</protein>
<feature type="region of interest" description="Disordered" evidence="1">
    <location>
        <begin position="125"/>
        <end position="157"/>
    </location>
</feature>
<dbReference type="Pfam" id="PF20234">
    <property type="entry name" value="DUF6591"/>
    <property type="match status" value="1"/>
</dbReference>
<reference evidence="3" key="1">
    <citation type="journal article" date="2013" name="Environ. Microbiol.">
        <title>Microbiota from the distal guts of lean and obese adolescents exhibit partial functional redundancy besides clear differences in community structure.</title>
        <authorList>
            <person name="Ferrer M."/>
            <person name="Ruiz A."/>
            <person name="Lanza F."/>
            <person name="Haange S.B."/>
            <person name="Oberbach A."/>
            <person name="Till H."/>
            <person name="Bargiela R."/>
            <person name="Campoy C."/>
            <person name="Segura M.T."/>
            <person name="Richter M."/>
            <person name="von Bergen M."/>
            <person name="Seifert J."/>
            <person name="Suarez A."/>
        </authorList>
    </citation>
    <scope>NUCLEOTIDE SEQUENCE</scope>
</reference>
<gene>
    <name evidence="3" type="ORF">LEA_02206</name>
</gene>
<dbReference type="InterPro" id="IPR046526">
    <property type="entry name" value="DUF6591"/>
</dbReference>
<feature type="domain" description="DUF6591" evidence="2">
    <location>
        <begin position="32"/>
        <end position="178"/>
    </location>
</feature>
<feature type="non-terminal residue" evidence="3">
    <location>
        <position position="1"/>
    </location>
</feature>
<dbReference type="EMBL" id="AJWY01001525">
    <property type="protein sequence ID" value="EKC79663.1"/>
    <property type="molecule type" value="Genomic_DNA"/>
</dbReference>